<sequence>MTLSAQFPVFFRPILRLVLLVAAAGPLVVQAESVAEPGAPDSVAPAHCPPIFQHEMKQLHSSKILNLCDLVQGRPVLLVNTASHCGFTKQFGDLEKIHQQYKDQGLVVIGVSSDSFNQEADDEAAAADVCFKNFGVSFTMLATVPVKGAEAHPLFKEVARQDTAPKWNFYKYLVNRQGQIVDSNSSMTLPSDKALQKLLAAE</sequence>
<comment type="similarity">
    <text evidence="1 4">Belongs to the glutathione peroxidase family.</text>
</comment>
<dbReference type="KEGG" id="vcw:GJQ55_04690"/>
<evidence type="ECO:0000256" key="2">
    <source>
        <dbReference type="ARBA" id="ARBA00022559"/>
    </source>
</evidence>
<dbReference type="InterPro" id="IPR000889">
    <property type="entry name" value="Glutathione_peroxidase"/>
</dbReference>
<evidence type="ECO:0000256" key="5">
    <source>
        <dbReference type="SAM" id="SignalP"/>
    </source>
</evidence>
<keyword evidence="5" id="KW-0732">Signal</keyword>
<dbReference type="AlphaFoldDB" id="A0A9X7YN86"/>
<evidence type="ECO:0000256" key="1">
    <source>
        <dbReference type="ARBA" id="ARBA00006926"/>
    </source>
</evidence>
<feature type="domain" description="Thioredoxin" evidence="6">
    <location>
        <begin position="33"/>
        <end position="202"/>
    </location>
</feature>
<proteinExistence type="inferred from homology"/>
<reference evidence="7 8" key="1">
    <citation type="submission" date="2019-11" db="EMBL/GenBank/DDBJ databases">
        <title>Venatorbacter sp. nov. a predator of Campylobacter and other Gram-negative bacteria.</title>
        <authorList>
            <person name="Saeedi A."/>
            <person name="Cummings N.J."/>
            <person name="Connerton I.F."/>
            <person name="Connerton P.L."/>
        </authorList>
    </citation>
    <scope>NUCLEOTIDE SEQUENCE [LARGE SCALE GENOMIC DNA]</scope>
    <source>
        <strain evidence="7">XL5</strain>
    </source>
</reference>
<dbReference type="InterPro" id="IPR013766">
    <property type="entry name" value="Thioredoxin_domain"/>
</dbReference>
<dbReference type="PROSITE" id="PS00460">
    <property type="entry name" value="GLUTATHIONE_PEROXID_1"/>
    <property type="match status" value="1"/>
</dbReference>
<name>A0A9X7YN86_9GAMM</name>
<dbReference type="GO" id="GO:0004601">
    <property type="term" value="F:peroxidase activity"/>
    <property type="evidence" value="ECO:0007669"/>
    <property type="project" value="UniProtKB-KW"/>
</dbReference>
<dbReference type="Gene3D" id="3.40.30.10">
    <property type="entry name" value="Glutaredoxin"/>
    <property type="match status" value="1"/>
</dbReference>
<dbReference type="EMBL" id="CP046056">
    <property type="protein sequence ID" value="QQD23818.1"/>
    <property type="molecule type" value="Genomic_DNA"/>
</dbReference>
<dbReference type="InterPro" id="IPR029759">
    <property type="entry name" value="GPX_AS"/>
</dbReference>
<dbReference type="Pfam" id="PF00255">
    <property type="entry name" value="GSHPx"/>
    <property type="match status" value="1"/>
</dbReference>
<keyword evidence="8" id="KW-1185">Reference proteome</keyword>
<dbReference type="GO" id="GO:0034599">
    <property type="term" value="P:cellular response to oxidative stress"/>
    <property type="evidence" value="ECO:0007669"/>
    <property type="project" value="TreeGrafter"/>
</dbReference>
<dbReference type="SUPFAM" id="SSF52833">
    <property type="entry name" value="Thioredoxin-like"/>
    <property type="match status" value="1"/>
</dbReference>
<dbReference type="PROSITE" id="PS51352">
    <property type="entry name" value="THIOREDOXIN_2"/>
    <property type="match status" value="1"/>
</dbReference>
<dbReference type="Proteomes" id="UP000596074">
    <property type="component" value="Chromosome"/>
</dbReference>
<dbReference type="PANTHER" id="PTHR11592">
    <property type="entry name" value="GLUTATHIONE PEROXIDASE"/>
    <property type="match status" value="1"/>
</dbReference>
<evidence type="ECO:0000256" key="3">
    <source>
        <dbReference type="ARBA" id="ARBA00023002"/>
    </source>
</evidence>
<evidence type="ECO:0000256" key="4">
    <source>
        <dbReference type="RuleBase" id="RU000499"/>
    </source>
</evidence>
<dbReference type="PROSITE" id="PS51355">
    <property type="entry name" value="GLUTATHIONE_PEROXID_3"/>
    <property type="match status" value="1"/>
</dbReference>
<organism evidence="7 8">
    <name type="scientific">Venatoribacter cucullus</name>
    <dbReference type="NCBI Taxonomy" id="2661630"/>
    <lineage>
        <taxon>Bacteria</taxon>
        <taxon>Pseudomonadati</taxon>
        <taxon>Pseudomonadota</taxon>
        <taxon>Gammaproteobacteria</taxon>
        <taxon>Oceanospirillales</taxon>
        <taxon>Oceanospirillaceae</taxon>
        <taxon>Venatoribacter</taxon>
    </lineage>
</organism>
<protein>
    <recommendedName>
        <fullName evidence="4">Glutathione peroxidase</fullName>
    </recommendedName>
</protein>
<accession>A0A9X7YN86</accession>
<evidence type="ECO:0000313" key="8">
    <source>
        <dbReference type="Proteomes" id="UP000596074"/>
    </source>
</evidence>
<feature type="signal peptide" evidence="5">
    <location>
        <begin position="1"/>
        <end position="31"/>
    </location>
</feature>
<dbReference type="InterPro" id="IPR036249">
    <property type="entry name" value="Thioredoxin-like_sf"/>
</dbReference>
<feature type="chain" id="PRO_5040863027" description="Glutathione peroxidase" evidence="5">
    <location>
        <begin position="32"/>
        <end position="202"/>
    </location>
</feature>
<evidence type="ECO:0000259" key="6">
    <source>
        <dbReference type="PROSITE" id="PS51352"/>
    </source>
</evidence>
<dbReference type="PANTHER" id="PTHR11592:SF44">
    <property type="entry name" value="GLUTATHIONE PEROXIDASE"/>
    <property type="match status" value="1"/>
</dbReference>
<keyword evidence="3 4" id="KW-0560">Oxidoreductase</keyword>
<keyword evidence="2 4" id="KW-0575">Peroxidase</keyword>
<dbReference type="PRINTS" id="PR01011">
    <property type="entry name" value="GLUTPROXDASE"/>
</dbReference>
<evidence type="ECO:0000313" key="7">
    <source>
        <dbReference type="EMBL" id="QQD23818.1"/>
    </source>
</evidence>
<gene>
    <name evidence="7" type="ORF">GJQ55_04690</name>
</gene>